<name>A0A1I2DSI7_9ACTN</name>
<keyword evidence="2" id="KW-0732">Signal</keyword>
<keyword evidence="4" id="KW-1185">Reference proteome</keyword>
<feature type="signal peptide" evidence="2">
    <location>
        <begin position="1"/>
        <end position="28"/>
    </location>
</feature>
<feature type="region of interest" description="Disordered" evidence="1">
    <location>
        <begin position="78"/>
        <end position="100"/>
    </location>
</feature>
<dbReference type="EMBL" id="FONG01000005">
    <property type="protein sequence ID" value="SFE83263.1"/>
    <property type="molecule type" value="Genomic_DNA"/>
</dbReference>
<evidence type="ECO:0000313" key="3">
    <source>
        <dbReference type="EMBL" id="SFE83263.1"/>
    </source>
</evidence>
<evidence type="ECO:0000256" key="2">
    <source>
        <dbReference type="SAM" id="SignalP"/>
    </source>
</evidence>
<feature type="chain" id="PRO_5011492643" description="ATP-binding protein" evidence="2">
    <location>
        <begin position="29"/>
        <end position="118"/>
    </location>
</feature>
<dbReference type="AlphaFoldDB" id="A0A1I2DSI7"/>
<evidence type="ECO:0000256" key="1">
    <source>
        <dbReference type="SAM" id="MobiDB-lite"/>
    </source>
</evidence>
<organism evidence="3 4">
    <name type="scientific">Actinacidiphila alni</name>
    <dbReference type="NCBI Taxonomy" id="380248"/>
    <lineage>
        <taxon>Bacteria</taxon>
        <taxon>Bacillati</taxon>
        <taxon>Actinomycetota</taxon>
        <taxon>Actinomycetes</taxon>
        <taxon>Kitasatosporales</taxon>
        <taxon>Streptomycetaceae</taxon>
        <taxon>Actinacidiphila</taxon>
    </lineage>
</organism>
<accession>A0A1I2DSI7</accession>
<protein>
    <recommendedName>
        <fullName evidence="5">ATP-binding protein</fullName>
    </recommendedName>
</protein>
<evidence type="ECO:0008006" key="5">
    <source>
        <dbReference type="Google" id="ProtNLM"/>
    </source>
</evidence>
<dbReference type="RefSeq" id="WP_093713356.1">
    <property type="nucleotide sequence ID" value="NZ_FONG01000005.1"/>
</dbReference>
<proteinExistence type="predicted"/>
<sequence length="118" mass="11092">MQTRTQKTLAISALGLAFAAAAAGTASAASLPALPITDQAGSLLGQAGSPTVLDGTPVGAATKLVPGVADSANGAQHAVTNGSSALPGNPTSLLPSNNQITPANGLLGGLPVGGLTGN</sequence>
<dbReference type="Proteomes" id="UP000199323">
    <property type="component" value="Unassembled WGS sequence"/>
</dbReference>
<gene>
    <name evidence="3" type="ORF">SAMN05216251_105369</name>
</gene>
<evidence type="ECO:0000313" key="4">
    <source>
        <dbReference type="Proteomes" id="UP000199323"/>
    </source>
</evidence>
<reference evidence="4" key="1">
    <citation type="submission" date="2016-10" db="EMBL/GenBank/DDBJ databases">
        <authorList>
            <person name="Varghese N."/>
            <person name="Submissions S."/>
        </authorList>
    </citation>
    <scope>NUCLEOTIDE SEQUENCE [LARGE SCALE GENOMIC DNA]</scope>
    <source>
        <strain evidence="4">CGMCC 4.3510</strain>
    </source>
</reference>